<evidence type="ECO:0000256" key="1">
    <source>
        <dbReference type="SAM" id="Phobius"/>
    </source>
</evidence>
<protein>
    <submittedName>
        <fullName evidence="2">Uncharacterized protein</fullName>
    </submittedName>
</protein>
<gene>
    <name evidence="2" type="ORF">MRSR164_03910</name>
</gene>
<feature type="transmembrane region" description="Helical" evidence="1">
    <location>
        <begin position="51"/>
        <end position="69"/>
    </location>
</feature>
<keyword evidence="3" id="KW-1185">Reference proteome</keyword>
<dbReference type="EMBL" id="MLBY01000002">
    <property type="protein sequence ID" value="MEE7455983.1"/>
    <property type="molecule type" value="Genomic_DNA"/>
</dbReference>
<reference evidence="2 3" key="1">
    <citation type="journal article" date="2012" name="Genet. Mol. Biol.">
        <title>Analysis of 16S rRNA and mxaF genes revealing insights into Methylobacterium niche-specific plant association.</title>
        <authorList>
            <person name="Dourado M.N."/>
            <person name="Andreote F.D."/>
            <person name="Dini-Andreote F."/>
            <person name="Conti R."/>
            <person name="Araujo J.M."/>
            <person name="Araujo W.L."/>
        </authorList>
    </citation>
    <scope>NUCLEOTIDE SEQUENCE [LARGE SCALE GENOMIC DNA]</scope>
    <source>
        <strain evidence="2 3">SR1.6/4</strain>
    </source>
</reference>
<feature type="transmembrane region" description="Helical" evidence="1">
    <location>
        <begin position="12"/>
        <end position="31"/>
    </location>
</feature>
<keyword evidence="1" id="KW-1133">Transmembrane helix</keyword>
<keyword evidence="1" id="KW-0812">Transmembrane</keyword>
<dbReference type="Proteomes" id="UP001349262">
    <property type="component" value="Unassembled WGS sequence"/>
</dbReference>
<comment type="caution">
    <text evidence="2">The sequence shown here is derived from an EMBL/GenBank/DDBJ whole genome shotgun (WGS) entry which is preliminary data.</text>
</comment>
<evidence type="ECO:0000313" key="2">
    <source>
        <dbReference type="EMBL" id="MEE7455983.1"/>
    </source>
</evidence>
<evidence type="ECO:0000313" key="3">
    <source>
        <dbReference type="Proteomes" id="UP001349262"/>
    </source>
</evidence>
<proteinExistence type="predicted"/>
<name>A0ABU7T600_9HYPH</name>
<accession>A0ABU7T600</accession>
<sequence length="105" mass="10606">MHPSDSRLLSNLAAALLLAAGALFVLARFGFDLGVQGWLACQFTAIGMDNGLLQLGIVIAVGLMIIPATRMTGVGLLVLGVGGAYALELLREAAQAGCQAAGAVP</sequence>
<organism evidence="2 3">
    <name type="scientific">Methylobacterium radiotolerans</name>
    <dbReference type="NCBI Taxonomy" id="31998"/>
    <lineage>
        <taxon>Bacteria</taxon>
        <taxon>Pseudomonadati</taxon>
        <taxon>Pseudomonadota</taxon>
        <taxon>Alphaproteobacteria</taxon>
        <taxon>Hyphomicrobiales</taxon>
        <taxon>Methylobacteriaceae</taxon>
        <taxon>Methylobacterium</taxon>
    </lineage>
</organism>
<keyword evidence="1" id="KW-0472">Membrane</keyword>